<comment type="caution">
    <text evidence="2">The sequence shown here is derived from an EMBL/GenBank/DDBJ whole genome shotgun (WGS) entry which is preliminary data.</text>
</comment>
<evidence type="ECO:0008006" key="4">
    <source>
        <dbReference type="Google" id="ProtNLM"/>
    </source>
</evidence>
<protein>
    <recommendedName>
        <fullName evidence="4">WG repeat-containing protein</fullName>
    </recommendedName>
</protein>
<keyword evidence="3" id="KW-1185">Reference proteome</keyword>
<keyword evidence="1" id="KW-0472">Membrane</keyword>
<evidence type="ECO:0000313" key="2">
    <source>
        <dbReference type="EMBL" id="RIX60258.1"/>
    </source>
</evidence>
<dbReference type="EMBL" id="QXQA01000001">
    <property type="protein sequence ID" value="RIX60258.1"/>
    <property type="molecule type" value="Genomic_DNA"/>
</dbReference>
<sequence length="266" mass="30045">MQTETKKPWNWMLFPFSSVKASSFGVFAASVGYGVYEIDHNYKWDKLGSGLQDYANIYRLGLHQELLHACTADGLYEWAGEQWEKDGLSLPCYQYKRIGGACYAATDDGIWVRTGSKWGQLCCEGLKVYDFLNLPQYVIVGHNSGISLYDRFMDEWASFELNRSVTSLAVYRGHLIGASDRGELIVGDKKGRFELIQFGRRFVFSVAVKEGVTYACTDHGLYKLAYIADRLILLAVETGFPVTDVDLRGNTLYMATLFHGVRTLEI</sequence>
<dbReference type="OrthoDB" id="2545093at2"/>
<accession>A0A3A1VH58</accession>
<dbReference type="AlphaFoldDB" id="A0A3A1VH58"/>
<dbReference type="Proteomes" id="UP000266482">
    <property type="component" value="Unassembled WGS sequence"/>
</dbReference>
<gene>
    <name evidence="2" type="ORF">D3P08_01415</name>
</gene>
<keyword evidence="1" id="KW-1133">Transmembrane helix</keyword>
<feature type="transmembrane region" description="Helical" evidence="1">
    <location>
        <begin position="12"/>
        <end position="36"/>
    </location>
</feature>
<dbReference type="RefSeq" id="WP_119597633.1">
    <property type="nucleotide sequence ID" value="NZ_QXQA01000001.1"/>
</dbReference>
<name>A0A3A1VH58_9BACL</name>
<proteinExistence type="predicted"/>
<evidence type="ECO:0000313" key="3">
    <source>
        <dbReference type="Proteomes" id="UP000266482"/>
    </source>
</evidence>
<organism evidence="2 3">
    <name type="scientific">Paenibacillus nanensis</name>
    <dbReference type="NCBI Taxonomy" id="393251"/>
    <lineage>
        <taxon>Bacteria</taxon>
        <taxon>Bacillati</taxon>
        <taxon>Bacillota</taxon>
        <taxon>Bacilli</taxon>
        <taxon>Bacillales</taxon>
        <taxon>Paenibacillaceae</taxon>
        <taxon>Paenibacillus</taxon>
    </lineage>
</organism>
<keyword evidence="1" id="KW-0812">Transmembrane</keyword>
<reference evidence="2 3" key="1">
    <citation type="submission" date="2018-09" db="EMBL/GenBank/DDBJ databases">
        <title>Paenibacillus aracenensis nov. sp. isolated from a cave in southern Spain.</title>
        <authorList>
            <person name="Jurado V."/>
            <person name="Gutierrez-Patricio S."/>
            <person name="Gonzalez-Pimentel J.L."/>
            <person name="Miller A.Z."/>
            <person name="Laiz L."/>
            <person name="Saiz-Jimenez C."/>
        </authorList>
    </citation>
    <scope>NUCLEOTIDE SEQUENCE [LARGE SCALE GENOMIC DNA]</scope>
    <source>
        <strain evidence="2 3">DSM 22867</strain>
    </source>
</reference>
<evidence type="ECO:0000256" key="1">
    <source>
        <dbReference type="SAM" id="Phobius"/>
    </source>
</evidence>